<reference evidence="3 4" key="2">
    <citation type="submission" date="2024-05" db="EMBL/GenBank/DDBJ databases">
        <authorList>
            <person name="Chen Y."/>
            <person name="Shah S."/>
            <person name="Dougan E. K."/>
            <person name="Thang M."/>
            <person name="Chan C."/>
        </authorList>
    </citation>
    <scope>NUCLEOTIDE SEQUENCE [LARGE SCALE GENOMIC DNA]</scope>
</reference>
<evidence type="ECO:0000313" key="3">
    <source>
        <dbReference type="EMBL" id="CAL4778578.1"/>
    </source>
</evidence>
<dbReference type="PANTHER" id="PTHR14390:SF2">
    <property type="entry name" value="G PATCH DOMAIN-CONTAINING PROTEIN 3"/>
    <property type="match status" value="1"/>
</dbReference>
<dbReference type="EMBL" id="CAMXCT010001569">
    <property type="protein sequence ID" value="CAI3991266.1"/>
    <property type="molecule type" value="Genomic_DNA"/>
</dbReference>
<keyword evidence="4" id="KW-1185">Reference proteome</keyword>
<feature type="region of interest" description="Disordered" evidence="1">
    <location>
        <begin position="156"/>
        <end position="237"/>
    </location>
</feature>
<evidence type="ECO:0000313" key="4">
    <source>
        <dbReference type="Proteomes" id="UP001152797"/>
    </source>
</evidence>
<reference evidence="2" key="1">
    <citation type="submission" date="2022-10" db="EMBL/GenBank/DDBJ databases">
        <authorList>
            <person name="Chen Y."/>
            <person name="Dougan E. K."/>
            <person name="Chan C."/>
            <person name="Rhodes N."/>
            <person name="Thang M."/>
        </authorList>
    </citation>
    <scope>NUCLEOTIDE SEQUENCE</scope>
</reference>
<evidence type="ECO:0000256" key="1">
    <source>
        <dbReference type="SAM" id="MobiDB-lite"/>
    </source>
</evidence>
<dbReference type="OrthoDB" id="10264738at2759"/>
<accession>A0A9P1FX13</accession>
<dbReference type="InterPro" id="IPR040341">
    <property type="entry name" value="GPATCH3"/>
</dbReference>
<proteinExistence type="predicted"/>
<organism evidence="2">
    <name type="scientific">Cladocopium goreaui</name>
    <dbReference type="NCBI Taxonomy" id="2562237"/>
    <lineage>
        <taxon>Eukaryota</taxon>
        <taxon>Sar</taxon>
        <taxon>Alveolata</taxon>
        <taxon>Dinophyceae</taxon>
        <taxon>Suessiales</taxon>
        <taxon>Symbiodiniaceae</taxon>
        <taxon>Cladocopium</taxon>
    </lineage>
</organism>
<dbReference type="AlphaFoldDB" id="A0A9P1FX13"/>
<feature type="region of interest" description="Disordered" evidence="1">
    <location>
        <begin position="252"/>
        <end position="300"/>
    </location>
</feature>
<name>A0A9P1FX13_9DINO</name>
<protein>
    <submittedName>
        <fullName evidence="3">G patch domain-containing protein 3</fullName>
    </submittedName>
</protein>
<dbReference type="EMBL" id="CAMXCT020001569">
    <property type="protein sequence ID" value="CAL1144641.1"/>
    <property type="molecule type" value="Genomic_DNA"/>
</dbReference>
<feature type="region of interest" description="Disordered" evidence="1">
    <location>
        <begin position="426"/>
        <end position="468"/>
    </location>
</feature>
<dbReference type="GO" id="GO:0045893">
    <property type="term" value="P:positive regulation of DNA-templated transcription"/>
    <property type="evidence" value="ECO:0007669"/>
    <property type="project" value="TreeGrafter"/>
</dbReference>
<feature type="compositionally biased region" description="Basic and acidic residues" evidence="1">
    <location>
        <begin position="291"/>
        <end position="300"/>
    </location>
</feature>
<dbReference type="GO" id="GO:0039536">
    <property type="term" value="P:negative regulation of RIG-I signaling pathway"/>
    <property type="evidence" value="ECO:0007669"/>
    <property type="project" value="InterPro"/>
</dbReference>
<dbReference type="GO" id="GO:0032480">
    <property type="term" value="P:negative regulation of type I interferon production"/>
    <property type="evidence" value="ECO:0007669"/>
    <property type="project" value="InterPro"/>
</dbReference>
<gene>
    <name evidence="2" type="ORF">C1SCF055_LOCUS18188</name>
</gene>
<dbReference type="EMBL" id="CAMXCT030001569">
    <property type="protein sequence ID" value="CAL4778578.1"/>
    <property type="molecule type" value="Genomic_DNA"/>
</dbReference>
<comment type="caution">
    <text evidence="2">The sequence shown here is derived from an EMBL/GenBank/DDBJ whole genome shotgun (WGS) entry which is preliminary data.</text>
</comment>
<dbReference type="Proteomes" id="UP001152797">
    <property type="component" value="Unassembled WGS sequence"/>
</dbReference>
<feature type="region of interest" description="Disordered" evidence="1">
    <location>
        <begin position="355"/>
        <end position="384"/>
    </location>
</feature>
<feature type="compositionally biased region" description="Low complexity" evidence="1">
    <location>
        <begin position="359"/>
        <end position="369"/>
    </location>
</feature>
<feature type="compositionally biased region" description="Basic and acidic residues" evidence="1">
    <location>
        <begin position="266"/>
        <end position="282"/>
    </location>
</feature>
<dbReference type="PANTHER" id="PTHR14390">
    <property type="entry name" value="G PATCH DOMAIN CONTAINING PROTEIN 3"/>
    <property type="match status" value="1"/>
</dbReference>
<sequence length="500" mass="54019">MAEKPLLVIKGIPETLHVPDLRVFFEPAVEQGLFSCFHFRRTKAGSSKPGELTCRVRAENKAAAEEIIRCFHNVPWQEVLIDAPVSNKARCVVEAAGSGARTADAWELHPPPALPQGNVGTCRSAVLCAIRSCRLPASVIKRLGIVPSKIRSTRSSATIPPPWCWREPESELGEDGSGTEPCTEGATSSQPFRAKAHGERPLPASAIFSSLKKRSRPQAKAGAEAPEKKTKSQKLGVAKAATVLKPHKMCAAMSDDEGSDGSQGIKGRDPGLEGRHVPRPLDTDPDDFDEPLEKAPHYERSDRLDSAAGYLYEDTVEHIWDKQDASGLVWYTDAAFWDRMAGGLDERCADAWDVESEGSGDAASSAGSSPRNRPTAMEQGTGLAAARQGVAGRIMRSWGGCPSAAPSSTLLAVVEGLQPNLARTGLGWVGDQRSRPKSSRPQTESDWNRIGSIYDPPQEEMKQRSFSVRPSIPASFSAASLYFAEDRRRNIAFVPATGKT</sequence>
<evidence type="ECO:0000313" key="2">
    <source>
        <dbReference type="EMBL" id="CAI3991266.1"/>
    </source>
</evidence>